<proteinExistence type="inferred from homology"/>
<dbReference type="GO" id="GO:0000727">
    <property type="term" value="P:double-strand break repair via break-induced replication"/>
    <property type="evidence" value="ECO:0007669"/>
    <property type="project" value="TreeGrafter"/>
</dbReference>
<comment type="similarity">
    <text evidence="2">Belongs to the GINS2/PSF2 family.</text>
</comment>
<dbReference type="Gene3D" id="3.40.5.50">
    <property type="match status" value="1"/>
</dbReference>
<evidence type="ECO:0000259" key="6">
    <source>
        <dbReference type="Pfam" id="PF05916"/>
    </source>
</evidence>
<sequence>MNTAQPSLLLPAAGQDGSSFRASFSAEETHVEVIPDFTASPSFMAGVPVQVPLWKAELLQTRSLGRIVFPDWLSIDKLRPILQQEKTQPLLTTSLPFYYYELTRKLTNRPRHDDTNPDVLRLLVEDIFQVRVEKLRQQFPAYLALMEDQDIPKVDVPGIASAELVLLGPFLLQALGDRALLLQQTKTNKNDAAEERGEDTVTGEPIRPKVPLRRFRR</sequence>
<evidence type="ECO:0000313" key="8">
    <source>
        <dbReference type="Proteomes" id="UP000198406"/>
    </source>
</evidence>
<dbReference type="SUPFAM" id="SSF160059">
    <property type="entry name" value="PriA/YqbF domain"/>
    <property type="match status" value="1"/>
</dbReference>
<evidence type="ECO:0000256" key="3">
    <source>
        <dbReference type="ARBA" id="ARBA00022705"/>
    </source>
</evidence>
<dbReference type="PANTHER" id="PTHR12772:SF0">
    <property type="entry name" value="DNA REPLICATION COMPLEX GINS PROTEIN PSF2"/>
    <property type="match status" value="1"/>
</dbReference>
<reference evidence="7 8" key="1">
    <citation type="journal article" date="2015" name="Plant Cell">
        <title>Oil accumulation by the oleaginous diatom Fistulifera solaris as revealed by the genome and transcriptome.</title>
        <authorList>
            <person name="Tanaka T."/>
            <person name="Maeda Y."/>
            <person name="Veluchamy A."/>
            <person name="Tanaka M."/>
            <person name="Abida H."/>
            <person name="Marechal E."/>
            <person name="Bowler C."/>
            <person name="Muto M."/>
            <person name="Sunaga Y."/>
            <person name="Tanaka M."/>
            <person name="Yoshino T."/>
            <person name="Taniguchi T."/>
            <person name="Fukuda Y."/>
            <person name="Nemoto M."/>
            <person name="Matsumoto M."/>
            <person name="Wong P.S."/>
            <person name="Aburatani S."/>
            <person name="Fujibuchi W."/>
        </authorList>
    </citation>
    <scope>NUCLEOTIDE SEQUENCE [LARGE SCALE GENOMIC DNA]</scope>
    <source>
        <strain evidence="7 8">JPCC DA0580</strain>
    </source>
</reference>
<protein>
    <submittedName>
        <fullName evidence="7">GINS complex subunit 2</fullName>
    </submittedName>
</protein>
<dbReference type="PANTHER" id="PTHR12772">
    <property type="entry name" value="DNA REPLICATION COMPLEX GINS PROTEIN PSF2"/>
    <property type="match status" value="1"/>
</dbReference>
<comment type="subcellular location">
    <subcellularLocation>
        <location evidence="1">Nucleus</location>
    </subcellularLocation>
</comment>
<keyword evidence="3" id="KW-0235">DNA replication</keyword>
<dbReference type="EMBL" id="BDSP01000055">
    <property type="protein sequence ID" value="GAX12844.1"/>
    <property type="molecule type" value="Genomic_DNA"/>
</dbReference>
<organism evidence="7 8">
    <name type="scientific">Fistulifera solaris</name>
    <name type="common">Oleaginous diatom</name>
    <dbReference type="NCBI Taxonomy" id="1519565"/>
    <lineage>
        <taxon>Eukaryota</taxon>
        <taxon>Sar</taxon>
        <taxon>Stramenopiles</taxon>
        <taxon>Ochrophyta</taxon>
        <taxon>Bacillariophyta</taxon>
        <taxon>Bacillariophyceae</taxon>
        <taxon>Bacillariophycidae</taxon>
        <taxon>Naviculales</taxon>
        <taxon>Naviculaceae</taxon>
        <taxon>Fistulifera</taxon>
    </lineage>
</organism>
<feature type="compositionally biased region" description="Basic and acidic residues" evidence="5">
    <location>
        <begin position="188"/>
        <end position="199"/>
    </location>
</feature>
<evidence type="ECO:0000313" key="7">
    <source>
        <dbReference type="EMBL" id="GAX12844.1"/>
    </source>
</evidence>
<dbReference type="InParanoid" id="A0A1Z5JFR5"/>
<dbReference type="GO" id="GO:0006260">
    <property type="term" value="P:DNA replication"/>
    <property type="evidence" value="ECO:0007669"/>
    <property type="project" value="UniProtKB-KW"/>
</dbReference>
<dbReference type="Gene3D" id="1.20.58.1020">
    <property type="match status" value="1"/>
</dbReference>
<dbReference type="InterPro" id="IPR021151">
    <property type="entry name" value="GINS_A"/>
</dbReference>
<dbReference type="Proteomes" id="UP000198406">
    <property type="component" value="Unassembled WGS sequence"/>
</dbReference>
<evidence type="ECO:0000256" key="5">
    <source>
        <dbReference type="SAM" id="MobiDB-lite"/>
    </source>
</evidence>
<keyword evidence="8" id="KW-1185">Reference proteome</keyword>
<dbReference type="AlphaFoldDB" id="A0A1Z5JFR5"/>
<dbReference type="GO" id="GO:0000811">
    <property type="term" value="C:GINS complex"/>
    <property type="evidence" value="ECO:0007669"/>
    <property type="project" value="TreeGrafter"/>
</dbReference>
<feature type="region of interest" description="Disordered" evidence="5">
    <location>
        <begin position="188"/>
        <end position="207"/>
    </location>
</feature>
<keyword evidence="4" id="KW-0539">Nucleus</keyword>
<dbReference type="CDD" id="cd11712">
    <property type="entry name" value="GINS_A_psf2"/>
    <property type="match status" value="1"/>
</dbReference>
<dbReference type="InterPro" id="IPR007257">
    <property type="entry name" value="GINS_Psf2"/>
</dbReference>
<dbReference type="InterPro" id="IPR036224">
    <property type="entry name" value="GINS_bundle-like_dom_sf"/>
</dbReference>
<accession>A0A1Z5JFR5</accession>
<dbReference type="OrthoDB" id="41876at2759"/>
<feature type="domain" description="GINS subunit" evidence="6">
    <location>
        <begin position="72"/>
        <end position="144"/>
    </location>
</feature>
<name>A0A1Z5JFR5_FISSO</name>
<dbReference type="Pfam" id="PF05916">
    <property type="entry name" value="Sld5"/>
    <property type="match status" value="1"/>
</dbReference>
<evidence type="ECO:0000256" key="1">
    <source>
        <dbReference type="ARBA" id="ARBA00004123"/>
    </source>
</evidence>
<dbReference type="SUPFAM" id="SSF158573">
    <property type="entry name" value="GINS helical bundle-like"/>
    <property type="match status" value="1"/>
</dbReference>
<comment type="caution">
    <text evidence="7">The sequence shown here is derived from an EMBL/GenBank/DDBJ whole genome shotgun (WGS) entry which is preliminary data.</text>
</comment>
<evidence type="ECO:0000256" key="4">
    <source>
        <dbReference type="ARBA" id="ARBA00023242"/>
    </source>
</evidence>
<evidence type="ECO:0000256" key="2">
    <source>
        <dbReference type="ARBA" id="ARBA00010565"/>
    </source>
</evidence>
<gene>
    <name evidence="7" type="ORF">FisN_15Hh326</name>
</gene>